<dbReference type="OrthoDB" id="7376091at2"/>
<dbReference type="EMBL" id="CP038141">
    <property type="protein sequence ID" value="QDH16951.1"/>
    <property type="molecule type" value="Genomic_DNA"/>
</dbReference>
<evidence type="ECO:0000313" key="2">
    <source>
        <dbReference type="Proteomes" id="UP000316313"/>
    </source>
</evidence>
<dbReference type="RefSeq" id="WP_141460415.1">
    <property type="nucleotide sequence ID" value="NZ_CP038141.1"/>
</dbReference>
<reference evidence="1 2" key="1">
    <citation type="submission" date="2019-03" db="EMBL/GenBank/DDBJ databases">
        <title>The complete genome sequence of Swingsia samuiensis NBRC107927(T).</title>
        <authorList>
            <person name="Chua K.-O."/>
            <person name="Chan K.-G."/>
            <person name="See-Too W.-S."/>
        </authorList>
    </citation>
    <scope>NUCLEOTIDE SEQUENCE [LARGE SCALE GENOMIC DNA]</scope>
    <source>
        <strain evidence="1 2">AH83</strain>
    </source>
</reference>
<sequence length="71" mass="8173">MKPIHTYWVDQEGSPVSCVEKLRVLRENEDEIRQVLQDAFEDGVLMGVTPEGMRRSFEAMLNDLKDPTHKG</sequence>
<proteinExistence type="predicted"/>
<keyword evidence="2" id="KW-1185">Reference proteome</keyword>
<name>A0A4Y6UKN7_9PROT</name>
<organism evidence="1 2">
    <name type="scientific">Swingsia samuiensis</name>
    <dbReference type="NCBI Taxonomy" id="1293412"/>
    <lineage>
        <taxon>Bacteria</taxon>
        <taxon>Pseudomonadati</taxon>
        <taxon>Pseudomonadota</taxon>
        <taxon>Alphaproteobacteria</taxon>
        <taxon>Acetobacterales</taxon>
        <taxon>Acetobacteraceae</taxon>
        <taxon>Swingsia</taxon>
    </lineage>
</organism>
<evidence type="ECO:0000313" key="1">
    <source>
        <dbReference type="EMBL" id="QDH16951.1"/>
    </source>
</evidence>
<accession>A0A4Y6UKN7</accession>
<dbReference type="KEGG" id="ssam:E3D00_04740"/>
<dbReference type="AlphaFoldDB" id="A0A4Y6UKN7"/>
<protein>
    <submittedName>
        <fullName evidence="1">Uncharacterized protein</fullName>
    </submittedName>
</protein>
<dbReference type="Proteomes" id="UP000316313">
    <property type="component" value="Chromosome"/>
</dbReference>
<gene>
    <name evidence="1" type="ORF">E3D00_04740</name>
</gene>